<dbReference type="GO" id="GO:0006351">
    <property type="term" value="P:DNA-templated transcription"/>
    <property type="evidence" value="ECO:0007669"/>
    <property type="project" value="TreeGrafter"/>
</dbReference>
<keyword evidence="3 6" id="KW-0238">DNA-binding</keyword>
<evidence type="ECO:0000259" key="5">
    <source>
        <dbReference type="PROSITE" id="PS50931"/>
    </source>
</evidence>
<dbReference type="STRING" id="870908.SAMN04488044_2195"/>
<dbReference type="InterPro" id="IPR058163">
    <property type="entry name" value="LysR-type_TF_proteobact-type"/>
</dbReference>
<organism evidence="6 7">
    <name type="scientific">Cognatishimia maritima</name>
    <dbReference type="NCBI Taxonomy" id="870908"/>
    <lineage>
        <taxon>Bacteria</taxon>
        <taxon>Pseudomonadati</taxon>
        <taxon>Pseudomonadota</taxon>
        <taxon>Alphaproteobacteria</taxon>
        <taxon>Rhodobacterales</taxon>
        <taxon>Paracoccaceae</taxon>
        <taxon>Cognatishimia</taxon>
    </lineage>
</organism>
<dbReference type="InterPro" id="IPR036388">
    <property type="entry name" value="WH-like_DNA-bd_sf"/>
</dbReference>
<dbReference type="EMBL" id="FQWM01000004">
    <property type="protein sequence ID" value="SHH25473.1"/>
    <property type="molecule type" value="Genomic_DNA"/>
</dbReference>
<dbReference type="PROSITE" id="PS50931">
    <property type="entry name" value="HTH_LYSR"/>
    <property type="match status" value="1"/>
</dbReference>
<dbReference type="SUPFAM" id="SSF46785">
    <property type="entry name" value="Winged helix' DNA-binding domain"/>
    <property type="match status" value="1"/>
</dbReference>
<gene>
    <name evidence="6" type="ORF">SAMN04488044_2195</name>
</gene>
<dbReference type="AlphaFoldDB" id="A0A1M5RI58"/>
<evidence type="ECO:0000313" key="6">
    <source>
        <dbReference type="EMBL" id="SHH25473.1"/>
    </source>
</evidence>
<dbReference type="Pfam" id="PF03466">
    <property type="entry name" value="LysR_substrate"/>
    <property type="match status" value="1"/>
</dbReference>
<dbReference type="GO" id="GO:0003700">
    <property type="term" value="F:DNA-binding transcription factor activity"/>
    <property type="evidence" value="ECO:0007669"/>
    <property type="project" value="InterPro"/>
</dbReference>
<accession>A0A1M5RI58</accession>
<reference evidence="7" key="1">
    <citation type="submission" date="2016-11" db="EMBL/GenBank/DDBJ databases">
        <authorList>
            <person name="Varghese N."/>
            <person name="Submissions S."/>
        </authorList>
    </citation>
    <scope>NUCLEOTIDE SEQUENCE [LARGE SCALE GENOMIC DNA]</scope>
    <source>
        <strain evidence="7">DSM 28223</strain>
    </source>
</reference>
<dbReference type="Proteomes" id="UP000184211">
    <property type="component" value="Unassembled WGS sequence"/>
</dbReference>
<feature type="domain" description="HTH lysR-type" evidence="5">
    <location>
        <begin position="9"/>
        <end position="66"/>
    </location>
</feature>
<dbReference type="InterPro" id="IPR000847">
    <property type="entry name" value="LysR_HTH_N"/>
</dbReference>
<evidence type="ECO:0000256" key="4">
    <source>
        <dbReference type="ARBA" id="ARBA00023163"/>
    </source>
</evidence>
<dbReference type="InterPro" id="IPR036390">
    <property type="entry name" value="WH_DNA-bd_sf"/>
</dbReference>
<dbReference type="Pfam" id="PF00126">
    <property type="entry name" value="HTH_1"/>
    <property type="match status" value="1"/>
</dbReference>
<keyword evidence="4" id="KW-0804">Transcription</keyword>
<proteinExistence type="inferred from homology"/>
<dbReference type="Gene3D" id="1.10.10.10">
    <property type="entry name" value="Winged helix-like DNA-binding domain superfamily/Winged helix DNA-binding domain"/>
    <property type="match status" value="1"/>
</dbReference>
<keyword evidence="7" id="KW-1185">Reference proteome</keyword>
<name>A0A1M5RI58_9RHOB</name>
<dbReference type="PANTHER" id="PTHR30537">
    <property type="entry name" value="HTH-TYPE TRANSCRIPTIONAL REGULATOR"/>
    <property type="match status" value="1"/>
</dbReference>
<dbReference type="InterPro" id="IPR005119">
    <property type="entry name" value="LysR_subst-bd"/>
</dbReference>
<dbReference type="SUPFAM" id="SSF53850">
    <property type="entry name" value="Periplasmic binding protein-like II"/>
    <property type="match status" value="1"/>
</dbReference>
<comment type="similarity">
    <text evidence="1">Belongs to the LysR transcriptional regulatory family.</text>
</comment>
<dbReference type="OrthoDB" id="9798121at2"/>
<sequence>MCRYDHGMLDWNDLRFVLECARHGGTSGAARSLGVNHATVARRIAAAEEALGARLFDRLPSGYVPTEAGLDAVKTAEMMEALQDDLCRQIGARDTELRGTLRVTASQLLFQFCLAEIVRDFSALYPEIKIELIATNTSLNLARREADVAIRFSKDPPEALVGRRLFEQRGAVFASKKFLENDPGADAPLDWIRFAHWPGPPAEVKAVRPLRPKLTVDDKSAAIGAVRAGIGATRLACFLGDSDPDLARVPNMPLFAQLPLWVLTHADLRDVPRIRVFLDFVTQRLLDLKPLFQGEAKEGAPKHPVLD</sequence>
<evidence type="ECO:0000256" key="2">
    <source>
        <dbReference type="ARBA" id="ARBA00023015"/>
    </source>
</evidence>
<evidence type="ECO:0000313" key="7">
    <source>
        <dbReference type="Proteomes" id="UP000184211"/>
    </source>
</evidence>
<protein>
    <submittedName>
        <fullName evidence="6">DNA-binding transcriptional regulator, LysR family</fullName>
    </submittedName>
</protein>
<dbReference type="Gene3D" id="3.40.190.290">
    <property type="match status" value="1"/>
</dbReference>
<dbReference type="PANTHER" id="PTHR30537:SF3">
    <property type="entry name" value="TRANSCRIPTIONAL REGULATORY PROTEIN"/>
    <property type="match status" value="1"/>
</dbReference>
<keyword evidence="2" id="KW-0805">Transcription regulation</keyword>
<dbReference type="GO" id="GO:0043565">
    <property type="term" value="F:sequence-specific DNA binding"/>
    <property type="evidence" value="ECO:0007669"/>
    <property type="project" value="TreeGrafter"/>
</dbReference>
<evidence type="ECO:0000256" key="1">
    <source>
        <dbReference type="ARBA" id="ARBA00009437"/>
    </source>
</evidence>
<evidence type="ECO:0000256" key="3">
    <source>
        <dbReference type="ARBA" id="ARBA00023125"/>
    </source>
</evidence>